<dbReference type="PANTHER" id="PTHR43811:SF57">
    <property type="entry name" value="FKBP-TYPE PEPTIDYL-PROLYL CIS-TRANS ISOMERASE FKPA-RELATED"/>
    <property type="match status" value="1"/>
</dbReference>
<keyword evidence="3 5" id="KW-0697">Rotamase</keyword>
<dbReference type="Pfam" id="PF00254">
    <property type="entry name" value="FKBP_C"/>
    <property type="match status" value="1"/>
</dbReference>
<feature type="signal peptide" evidence="7">
    <location>
        <begin position="1"/>
        <end position="22"/>
    </location>
</feature>
<dbReference type="Gene3D" id="3.10.50.40">
    <property type="match status" value="1"/>
</dbReference>
<name>A0ABW2KRQ0_9PROT</name>
<comment type="similarity">
    <text evidence="2 6">Belongs to the FKBP-type PPIase family.</text>
</comment>
<proteinExistence type="inferred from homology"/>
<gene>
    <name evidence="9" type="ORF">ACFQPS_01810</name>
</gene>
<evidence type="ECO:0000256" key="1">
    <source>
        <dbReference type="ARBA" id="ARBA00000971"/>
    </source>
</evidence>
<keyword evidence="10" id="KW-1185">Reference proteome</keyword>
<evidence type="ECO:0000256" key="2">
    <source>
        <dbReference type="ARBA" id="ARBA00006577"/>
    </source>
</evidence>
<dbReference type="InterPro" id="IPR000774">
    <property type="entry name" value="PPIase_FKBP_N"/>
</dbReference>
<dbReference type="Proteomes" id="UP001596456">
    <property type="component" value="Unassembled WGS sequence"/>
</dbReference>
<dbReference type="EC" id="5.2.1.8" evidence="6"/>
<reference evidence="10" key="1">
    <citation type="journal article" date="2019" name="Int. J. Syst. Evol. Microbiol.">
        <title>The Global Catalogue of Microorganisms (GCM) 10K type strain sequencing project: providing services to taxonomists for standard genome sequencing and annotation.</title>
        <authorList>
            <consortium name="The Broad Institute Genomics Platform"/>
            <consortium name="The Broad Institute Genome Sequencing Center for Infectious Disease"/>
            <person name="Wu L."/>
            <person name="Ma J."/>
        </authorList>
    </citation>
    <scope>NUCLEOTIDE SEQUENCE [LARGE SCALE GENOMIC DNA]</scope>
    <source>
        <strain evidence="10">CGMCC 1.16275</strain>
    </source>
</reference>
<dbReference type="GO" id="GO:0003755">
    <property type="term" value="F:peptidyl-prolyl cis-trans isomerase activity"/>
    <property type="evidence" value="ECO:0007669"/>
    <property type="project" value="UniProtKB-EC"/>
</dbReference>
<sequence>MTLRRSFALLAFAALLAGPAAAQQPPSPADDAPIRAEKPDPQKQFLIENAKRPGWKTTPSGLQYKAVKPVANPAAPSPLATDAVLVNYEGRLIDGTVFDSSYERGEPISFPLNRVIAGWTEGVQLMKVGETYEFAIPGRLAYGARGIPQAGIGPNATLLFKVELLEILPPGAMPPR</sequence>
<evidence type="ECO:0000313" key="9">
    <source>
        <dbReference type="EMBL" id="MFC7331888.1"/>
    </source>
</evidence>
<evidence type="ECO:0000256" key="5">
    <source>
        <dbReference type="PROSITE-ProRule" id="PRU00277"/>
    </source>
</evidence>
<evidence type="ECO:0000256" key="3">
    <source>
        <dbReference type="ARBA" id="ARBA00023110"/>
    </source>
</evidence>
<organism evidence="9 10">
    <name type="scientific">Rhodocista pekingensis</name>
    <dbReference type="NCBI Taxonomy" id="201185"/>
    <lineage>
        <taxon>Bacteria</taxon>
        <taxon>Pseudomonadati</taxon>
        <taxon>Pseudomonadota</taxon>
        <taxon>Alphaproteobacteria</taxon>
        <taxon>Rhodospirillales</taxon>
        <taxon>Azospirillaceae</taxon>
        <taxon>Rhodocista</taxon>
    </lineage>
</organism>
<feature type="domain" description="PPIase FKBP-type" evidence="8">
    <location>
        <begin position="81"/>
        <end position="168"/>
    </location>
</feature>
<evidence type="ECO:0000256" key="4">
    <source>
        <dbReference type="ARBA" id="ARBA00023235"/>
    </source>
</evidence>
<keyword evidence="7" id="KW-0732">Signal</keyword>
<dbReference type="Pfam" id="PF01346">
    <property type="entry name" value="FKBP_N"/>
    <property type="match status" value="1"/>
</dbReference>
<evidence type="ECO:0000259" key="8">
    <source>
        <dbReference type="PROSITE" id="PS50059"/>
    </source>
</evidence>
<dbReference type="InterPro" id="IPR046357">
    <property type="entry name" value="PPIase_dom_sf"/>
</dbReference>
<dbReference type="RefSeq" id="WP_377355949.1">
    <property type="nucleotide sequence ID" value="NZ_JBHTCM010000004.1"/>
</dbReference>
<protein>
    <recommendedName>
        <fullName evidence="6">Peptidyl-prolyl cis-trans isomerase</fullName>
        <ecNumber evidence="6">5.2.1.8</ecNumber>
    </recommendedName>
</protein>
<dbReference type="PANTHER" id="PTHR43811">
    <property type="entry name" value="FKBP-TYPE PEPTIDYL-PROLYL CIS-TRANS ISOMERASE FKPA"/>
    <property type="match status" value="1"/>
</dbReference>
<feature type="chain" id="PRO_5045889683" description="Peptidyl-prolyl cis-trans isomerase" evidence="7">
    <location>
        <begin position="23"/>
        <end position="176"/>
    </location>
</feature>
<evidence type="ECO:0000313" key="10">
    <source>
        <dbReference type="Proteomes" id="UP001596456"/>
    </source>
</evidence>
<dbReference type="SUPFAM" id="SSF54534">
    <property type="entry name" value="FKBP-like"/>
    <property type="match status" value="1"/>
</dbReference>
<comment type="caution">
    <text evidence="9">The sequence shown here is derived from an EMBL/GenBank/DDBJ whole genome shotgun (WGS) entry which is preliminary data.</text>
</comment>
<evidence type="ECO:0000256" key="6">
    <source>
        <dbReference type="RuleBase" id="RU003915"/>
    </source>
</evidence>
<keyword evidence="4 5" id="KW-0413">Isomerase</keyword>
<accession>A0ABW2KRQ0</accession>
<dbReference type="EMBL" id="JBHTCM010000004">
    <property type="protein sequence ID" value="MFC7331888.1"/>
    <property type="molecule type" value="Genomic_DNA"/>
</dbReference>
<dbReference type="InterPro" id="IPR001179">
    <property type="entry name" value="PPIase_FKBP_dom"/>
</dbReference>
<dbReference type="PROSITE" id="PS50059">
    <property type="entry name" value="FKBP_PPIASE"/>
    <property type="match status" value="1"/>
</dbReference>
<evidence type="ECO:0000256" key="7">
    <source>
        <dbReference type="SAM" id="SignalP"/>
    </source>
</evidence>
<comment type="catalytic activity">
    <reaction evidence="1 5 6">
        <text>[protein]-peptidylproline (omega=180) = [protein]-peptidylproline (omega=0)</text>
        <dbReference type="Rhea" id="RHEA:16237"/>
        <dbReference type="Rhea" id="RHEA-COMP:10747"/>
        <dbReference type="Rhea" id="RHEA-COMP:10748"/>
        <dbReference type="ChEBI" id="CHEBI:83833"/>
        <dbReference type="ChEBI" id="CHEBI:83834"/>
        <dbReference type="EC" id="5.2.1.8"/>
    </reaction>
</comment>